<reference evidence="2" key="1">
    <citation type="journal article" date="2019" name="Int. J. Syst. Evol. Microbiol.">
        <title>The Global Catalogue of Microorganisms (GCM) 10K type strain sequencing project: providing services to taxonomists for standard genome sequencing and annotation.</title>
        <authorList>
            <consortium name="The Broad Institute Genomics Platform"/>
            <consortium name="The Broad Institute Genome Sequencing Center for Infectious Disease"/>
            <person name="Wu L."/>
            <person name="Ma J."/>
        </authorList>
    </citation>
    <scope>NUCLEOTIDE SEQUENCE [LARGE SCALE GENOMIC DNA]</scope>
    <source>
        <strain evidence="2">JCM 18715</strain>
    </source>
</reference>
<dbReference type="Proteomes" id="UP001500547">
    <property type="component" value="Unassembled WGS sequence"/>
</dbReference>
<accession>A0ABP9QHX3</accession>
<name>A0ABP9QHX3_9RHOO</name>
<organism evidence="1 2">
    <name type="scientific">Viridibacterium curvum</name>
    <dbReference type="NCBI Taxonomy" id="1101404"/>
    <lineage>
        <taxon>Bacteria</taxon>
        <taxon>Pseudomonadati</taxon>
        <taxon>Pseudomonadota</taxon>
        <taxon>Betaproteobacteria</taxon>
        <taxon>Rhodocyclales</taxon>
        <taxon>Rhodocyclaceae</taxon>
        <taxon>Viridibacterium</taxon>
    </lineage>
</organism>
<evidence type="ECO:0000313" key="1">
    <source>
        <dbReference type="EMBL" id="GAA5162215.1"/>
    </source>
</evidence>
<comment type="caution">
    <text evidence="1">The sequence shown here is derived from an EMBL/GenBank/DDBJ whole genome shotgun (WGS) entry which is preliminary data.</text>
</comment>
<gene>
    <name evidence="1" type="ORF">GCM10025770_12700</name>
</gene>
<protein>
    <submittedName>
        <fullName evidence="1">Uncharacterized protein</fullName>
    </submittedName>
</protein>
<dbReference type="EMBL" id="BAABLD010000005">
    <property type="protein sequence ID" value="GAA5162215.1"/>
    <property type="molecule type" value="Genomic_DNA"/>
</dbReference>
<evidence type="ECO:0000313" key="2">
    <source>
        <dbReference type="Proteomes" id="UP001500547"/>
    </source>
</evidence>
<keyword evidence="2" id="KW-1185">Reference proteome</keyword>
<dbReference type="RefSeq" id="WP_345532035.1">
    <property type="nucleotide sequence ID" value="NZ_BAABLD010000005.1"/>
</dbReference>
<proteinExistence type="predicted"/>
<sequence length="95" mass="10598">MLEEDAFRILETNNYNLASVCRVLGVPETSWNNQRVFLVQITQEQIRNLRISSGNEAGVDSMWVPGGSHASGFKQAVIDPVPLDSCGMMEVQWKS</sequence>